<dbReference type="PROSITE" id="PS50850">
    <property type="entry name" value="MFS"/>
    <property type="match status" value="1"/>
</dbReference>
<dbReference type="Gene3D" id="1.20.1250.20">
    <property type="entry name" value="MFS general substrate transporter like domains"/>
    <property type="match status" value="1"/>
</dbReference>
<dbReference type="RefSeq" id="XP_030989753.1">
    <property type="nucleotide sequence ID" value="XM_031132838.1"/>
</dbReference>
<comment type="caution">
    <text evidence="8">The sequence shown here is derived from an EMBL/GenBank/DDBJ whole genome shotgun (WGS) entry which is preliminary data.</text>
</comment>
<evidence type="ECO:0000256" key="2">
    <source>
        <dbReference type="ARBA" id="ARBA00022448"/>
    </source>
</evidence>
<feature type="transmembrane region" description="Helical" evidence="6">
    <location>
        <begin position="116"/>
        <end position="135"/>
    </location>
</feature>
<feature type="transmembrane region" description="Helical" evidence="6">
    <location>
        <begin position="49"/>
        <end position="66"/>
    </location>
</feature>
<dbReference type="GO" id="GO:0016020">
    <property type="term" value="C:membrane"/>
    <property type="evidence" value="ECO:0007669"/>
    <property type="project" value="UniProtKB-SubCell"/>
</dbReference>
<gene>
    <name evidence="8" type="ORF">E0L32_010242</name>
</gene>
<feature type="transmembrane region" description="Helical" evidence="6">
    <location>
        <begin position="86"/>
        <end position="104"/>
    </location>
</feature>
<keyword evidence="3 6" id="KW-0812">Transmembrane</keyword>
<dbReference type="InterPro" id="IPR036259">
    <property type="entry name" value="MFS_trans_sf"/>
</dbReference>
<name>A0A507AGQ3_9PEZI</name>
<protein>
    <recommendedName>
        <fullName evidence="7">Major facilitator superfamily (MFS) profile domain-containing protein</fullName>
    </recommendedName>
</protein>
<dbReference type="InterPro" id="IPR020846">
    <property type="entry name" value="MFS_dom"/>
</dbReference>
<dbReference type="FunFam" id="1.20.1250.20:FF:000013">
    <property type="entry name" value="MFS general substrate transporter"/>
    <property type="match status" value="1"/>
</dbReference>
<feature type="domain" description="Major facilitator superfamily (MFS) profile" evidence="7">
    <location>
        <begin position="51"/>
        <end position="466"/>
    </location>
</feature>
<dbReference type="Proteomes" id="UP000319257">
    <property type="component" value="Unassembled WGS sequence"/>
</dbReference>
<feature type="transmembrane region" description="Helical" evidence="6">
    <location>
        <begin position="177"/>
        <end position="200"/>
    </location>
</feature>
<feature type="transmembrane region" description="Helical" evidence="6">
    <location>
        <begin position="212"/>
        <end position="232"/>
    </location>
</feature>
<evidence type="ECO:0000259" key="7">
    <source>
        <dbReference type="PROSITE" id="PS50850"/>
    </source>
</evidence>
<evidence type="ECO:0000256" key="5">
    <source>
        <dbReference type="ARBA" id="ARBA00023136"/>
    </source>
</evidence>
<dbReference type="GeneID" id="41977689"/>
<sequence>MATYTEKKGSLEIVDAGTDNGLEKNAQYDQAEVVFDPVAERKLRVKLDWYLMPLVSIVYLLCFIDRSNIGNSRLAGLEKDLGMSGYQYNACLSIFYISYITFEIPLNMVCKWIGPGWFIPICCIGFGICTIGTAFVNDFSQLCALRFLLGIFEAPMLPATVYYLSRWYRRSELTFRLSLFIISASLAGAFGGLLASAILRLPGVGSVHSWKMIFLIEGIVTVVVGIVALGTLTDRPESARWLTEEQKTLANDRVKSERIATTEVVDKFTRAKLKRGLTSPIAITTAMIFLLNNITVQGLAFFLPTIVATIFPKRTVVDQQLLTVPPYALGTVMCLAICFLSYKLDKRGIFLILCAPFSMIGYSMFLATSAAHVRYAATFLPVCGIYAYGAMTTSHVSANLVSDTARSSGIAFTVMLSNFGSLISTWAFLPFDSPVYRIGNGLNLAAQSTMFILALGMYFWIKAENKKRDQRDVQAELAGLSLSEIQDLDWHHPGFRFRN</sequence>
<reference evidence="8 9" key="1">
    <citation type="submission" date="2019-06" db="EMBL/GenBank/DDBJ databases">
        <title>Draft genome sequence of the filamentous fungus Phialemoniopsis curvata isolated from diesel fuel.</title>
        <authorList>
            <person name="Varaljay V.A."/>
            <person name="Lyon W.J."/>
            <person name="Crouch A.L."/>
            <person name="Drake C.E."/>
            <person name="Hollomon J.M."/>
            <person name="Nadeau L.J."/>
            <person name="Nunn H.S."/>
            <person name="Stevenson B.S."/>
            <person name="Bojanowski C.L."/>
            <person name="Crookes-Goodson W.J."/>
        </authorList>
    </citation>
    <scope>NUCLEOTIDE SEQUENCE [LARGE SCALE GENOMIC DNA]</scope>
    <source>
        <strain evidence="8 9">D216</strain>
    </source>
</reference>
<feature type="transmembrane region" description="Helical" evidence="6">
    <location>
        <begin position="277"/>
        <end position="304"/>
    </location>
</feature>
<dbReference type="SUPFAM" id="SSF103473">
    <property type="entry name" value="MFS general substrate transporter"/>
    <property type="match status" value="1"/>
</dbReference>
<evidence type="ECO:0000313" key="8">
    <source>
        <dbReference type="EMBL" id="TPX08042.1"/>
    </source>
</evidence>
<organism evidence="8 9">
    <name type="scientific">Thyridium curvatum</name>
    <dbReference type="NCBI Taxonomy" id="1093900"/>
    <lineage>
        <taxon>Eukaryota</taxon>
        <taxon>Fungi</taxon>
        <taxon>Dikarya</taxon>
        <taxon>Ascomycota</taxon>
        <taxon>Pezizomycotina</taxon>
        <taxon>Sordariomycetes</taxon>
        <taxon>Sordariomycetidae</taxon>
        <taxon>Thyridiales</taxon>
        <taxon>Thyridiaceae</taxon>
        <taxon>Thyridium</taxon>
    </lineage>
</organism>
<dbReference type="Pfam" id="PF07690">
    <property type="entry name" value="MFS_1"/>
    <property type="match status" value="1"/>
</dbReference>
<comment type="subcellular location">
    <subcellularLocation>
        <location evidence="1">Membrane</location>
        <topology evidence="1">Multi-pass membrane protein</topology>
    </subcellularLocation>
</comment>
<evidence type="ECO:0000256" key="3">
    <source>
        <dbReference type="ARBA" id="ARBA00022692"/>
    </source>
</evidence>
<evidence type="ECO:0000313" key="9">
    <source>
        <dbReference type="Proteomes" id="UP000319257"/>
    </source>
</evidence>
<feature type="transmembrane region" description="Helical" evidence="6">
    <location>
        <begin position="441"/>
        <end position="461"/>
    </location>
</feature>
<feature type="transmembrane region" description="Helical" evidence="6">
    <location>
        <begin position="147"/>
        <end position="165"/>
    </location>
</feature>
<keyword evidence="2" id="KW-0813">Transport</keyword>
<dbReference type="PANTHER" id="PTHR43791">
    <property type="entry name" value="PERMEASE-RELATED"/>
    <property type="match status" value="1"/>
</dbReference>
<evidence type="ECO:0000256" key="1">
    <source>
        <dbReference type="ARBA" id="ARBA00004141"/>
    </source>
</evidence>
<dbReference type="OrthoDB" id="2985014at2759"/>
<dbReference type="PANTHER" id="PTHR43791:SF48">
    <property type="entry name" value="TRANSPORTER, PUTATIVE (AFU_ORTHOLOGUE AFUA_4G01000)-RELATED"/>
    <property type="match status" value="1"/>
</dbReference>
<feature type="transmembrane region" description="Helical" evidence="6">
    <location>
        <begin position="349"/>
        <end position="367"/>
    </location>
</feature>
<feature type="transmembrane region" description="Helical" evidence="6">
    <location>
        <begin position="410"/>
        <end position="429"/>
    </location>
</feature>
<feature type="transmembrane region" description="Helical" evidence="6">
    <location>
        <begin position="373"/>
        <end position="389"/>
    </location>
</feature>
<keyword evidence="9" id="KW-1185">Reference proteome</keyword>
<dbReference type="EMBL" id="SKBQ01000081">
    <property type="protein sequence ID" value="TPX08042.1"/>
    <property type="molecule type" value="Genomic_DNA"/>
</dbReference>
<keyword evidence="4 6" id="KW-1133">Transmembrane helix</keyword>
<dbReference type="InterPro" id="IPR011701">
    <property type="entry name" value="MFS"/>
</dbReference>
<evidence type="ECO:0000256" key="4">
    <source>
        <dbReference type="ARBA" id="ARBA00022989"/>
    </source>
</evidence>
<dbReference type="InParanoid" id="A0A507AGQ3"/>
<keyword evidence="5 6" id="KW-0472">Membrane</keyword>
<accession>A0A507AGQ3</accession>
<evidence type="ECO:0000256" key="6">
    <source>
        <dbReference type="SAM" id="Phobius"/>
    </source>
</evidence>
<dbReference type="FunFam" id="1.20.1250.20:FF:000034">
    <property type="entry name" value="MFS general substrate transporter"/>
    <property type="match status" value="1"/>
</dbReference>
<dbReference type="AlphaFoldDB" id="A0A507AGQ3"/>
<proteinExistence type="predicted"/>
<feature type="transmembrane region" description="Helical" evidence="6">
    <location>
        <begin position="324"/>
        <end position="342"/>
    </location>
</feature>
<dbReference type="GO" id="GO:0022857">
    <property type="term" value="F:transmembrane transporter activity"/>
    <property type="evidence" value="ECO:0007669"/>
    <property type="project" value="InterPro"/>
</dbReference>